<dbReference type="GO" id="GO:0004930">
    <property type="term" value="F:G protein-coupled receptor activity"/>
    <property type="evidence" value="ECO:0007669"/>
    <property type="project" value="UniProtKB-KW"/>
</dbReference>
<feature type="transmembrane region" description="Helical" evidence="12">
    <location>
        <begin position="273"/>
        <end position="292"/>
    </location>
</feature>
<dbReference type="PROSITE" id="PS50262">
    <property type="entry name" value="G_PROTEIN_RECEP_F1_2"/>
    <property type="match status" value="1"/>
</dbReference>
<dbReference type="InterPro" id="IPR000725">
    <property type="entry name" value="Olfact_rcpt"/>
</dbReference>
<keyword evidence="4 11" id="KW-0812">Transmembrane</keyword>
<dbReference type="CDD" id="cd13954">
    <property type="entry name" value="7tmA_OR"/>
    <property type="match status" value="1"/>
</dbReference>
<evidence type="ECO:0000256" key="10">
    <source>
        <dbReference type="ARBA" id="ARBA00023224"/>
    </source>
</evidence>
<feature type="transmembrane region" description="Helical" evidence="12">
    <location>
        <begin position="200"/>
        <end position="226"/>
    </location>
</feature>
<dbReference type="Pfam" id="PF13853">
    <property type="entry name" value="7tm_4"/>
    <property type="match status" value="1"/>
</dbReference>
<comment type="similarity">
    <text evidence="11">Belongs to the G-protein coupled receptor 1 family.</text>
</comment>
<dbReference type="PRINTS" id="PR00245">
    <property type="entry name" value="OLFACTORYR"/>
</dbReference>
<evidence type="ECO:0000256" key="6">
    <source>
        <dbReference type="ARBA" id="ARBA00022989"/>
    </source>
</evidence>
<dbReference type="Gene3D" id="1.20.1070.10">
    <property type="entry name" value="Rhodopsin 7-helix transmembrane proteins"/>
    <property type="match status" value="1"/>
</dbReference>
<proteinExistence type="inferred from homology"/>
<evidence type="ECO:0000259" key="13">
    <source>
        <dbReference type="PROSITE" id="PS50262"/>
    </source>
</evidence>
<keyword evidence="2 12" id="KW-1003">Cell membrane</keyword>
<dbReference type="SUPFAM" id="SSF81321">
    <property type="entry name" value="Family A G protein-coupled receptor-like"/>
    <property type="match status" value="1"/>
</dbReference>
<feature type="transmembrane region" description="Helical" evidence="12">
    <location>
        <begin position="25"/>
        <end position="48"/>
    </location>
</feature>
<reference evidence="15" key="1">
    <citation type="submission" date="2025-08" db="UniProtKB">
        <authorList>
            <consortium name="RefSeq"/>
        </authorList>
    </citation>
    <scope>IDENTIFICATION</scope>
</reference>
<evidence type="ECO:0000256" key="9">
    <source>
        <dbReference type="ARBA" id="ARBA00023170"/>
    </source>
</evidence>
<evidence type="ECO:0000256" key="8">
    <source>
        <dbReference type="ARBA" id="ARBA00023136"/>
    </source>
</evidence>
<keyword evidence="8 12" id="KW-0472">Membrane</keyword>
<dbReference type="InParanoid" id="A0A6P7WNH6"/>
<feature type="domain" description="G-protein coupled receptors family 1 profile" evidence="13">
    <location>
        <begin position="41"/>
        <end position="290"/>
    </location>
</feature>
<organism evidence="14 15">
    <name type="scientific">Microcaecilia unicolor</name>
    <dbReference type="NCBI Taxonomy" id="1415580"/>
    <lineage>
        <taxon>Eukaryota</taxon>
        <taxon>Metazoa</taxon>
        <taxon>Chordata</taxon>
        <taxon>Craniata</taxon>
        <taxon>Vertebrata</taxon>
        <taxon>Euteleostomi</taxon>
        <taxon>Amphibia</taxon>
        <taxon>Gymnophiona</taxon>
        <taxon>Siphonopidae</taxon>
        <taxon>Microcaecilia</taxon>
    </lineage>
</organism>
<dbReference type="RefSeq" id="XP_030042616.1">
    <property type="nucleotide sequence ID" value="XM_030186756.1"/>
</dbReference>
<evidence type="ECO:0000313" key="14">
    <source>
        <dbReference type="Proteomes" id="UP000515156"/>
    </source>
</evidence>
<evidence type="ECO:0000313" key="15">
    <source>
        <dbReference type="RefSeq" id="XP_030042616.1"/>
    </source>
</evidence>
<dbReference type="InterPro" id="IPR050516">
    <property type="entry name" value="Olfactory_GPCR"/>
</dbReference>
<keyword evidence="10 11" id="KW-0807">Transducer</keyword>
<comment type="subcellular location">
    <subcellularLocation>
        <location evidence="1 12">Cell membrane</location>
        <topology evidence="1 12">Multi-pass membrane protein</topology>
    </subcellularLocation>
</comment>
<evidence type="ECO:0000256" key="1">
    <source>
        <dbReference type="ARBA" id="ARBA00004651"/>
    </source>
</evidence>
<keyword evidence="14" id="KW-1185">Reference proteome</keyword>
<dbReference type="PRINTS" id="PR00237">
    <property type="entry name" value="GPCRRHODOPSN"/>
</dbReference>
<evidence type="ECO:0000256" key="2">
    <source>
        <dbReference type="ARBA" id="ARBA00022475"/>
    </source>
</evidence>
<dbReference type="PANTHER" id="PTHR26452">
    <property type="entry name" value="OLFACTORY RECEPTOR"/>
    <property type="match status" value="1"/>
</dbReference>
<keyword evidence="6 12" id="KW-1133">Transmembrane helix</keyword>
<feature type="transmembrane region" description="Helical" evidence="12">
    <location>
        <begin position="238"/>
        <end position="261"/>
    </location>
</feature>
<feature type="transmembrane region" description="Helical" evidence="12">
    <location>
        <begin position="60"/>
        <end position="81"/>
    </location>
</feature>
<dbReference type="InterPro" id="IPR000276">
    <property type="entry name" value="GPCR_Rhodpsn"/>
</dbReference>
<dbReference type="OrthoDB" id="9895230at2759"/>
<accession>A0A6P7WNH6</accession>
<feature type="transmembrane region" description="Helical" evidence="12">
    <location>
        <begin position="101"/>
        <end position="120"/>
    </location>
</feature>
<evidence type="ECO:0000256" key="4">
    <source>
        <dbReference type="ARBA" id="ARBA00022692"/>
    </source>
</evidence>
<dbReference type="InterPro" id="IPR017452">
    <property type="entry name" value="GPCR_Rhodpsn_7TM"/>
</dbReference>
<keyword evidence="7 11" id="KW-0297">G-protein coupled receptor</keyword>
<gene>
    <name evidence="15" type="primary">LOC115457340</name>
</gene>
<evidence type="ECO:0000256" key="5">
    <source>
        <dbReference type="ARBA" id="ARBA00022725"/>
    </source>
</evidence>
<dbReference type="GO" id="GO:0005886">
    <property type="term" value="C:plasma membrane"/>
    <property type="evidence" value="ECO:0007669"/>
    <property type="project" value="UniProtKB-SubCell"/>
</dbReference>
<feature type="transmembrane region" description="Helical" evidence="12">
    <location>
        <begin position="141"/>
        <end position="162"/>
    </location>
</feature>
<sequence length="328" mass="37808">MKEKNTTRVTEFIILGFPEFPELQIPLFLLFLLIYLTILLGNLTIIAVTCLNPRLHTPMYFFLCNLSFIDISYTSVTLPKLWHIFLRKSHGISVYGCFTQLYSFLCLSCVEFVIISVMAYDRYVAICHPLRYTLIMNERACVLMASGTWIFSFLEPVTHTFLVSHLSYCSSNVINHFFCDLSALLKLSCTSTFTLDRITFVWSAILGLPFFVSTLASYIYIISAILRIRSVEGRRKAFSTCSSHLTVLILFYGTLLCLYVRPTSMQSLDQNKLFALLYNILIPMFNPVIYSLKNREVKGALRKAFSRKLSHPKIRRIITNKKHQTTNQ</sequence>
<dbReference type="PROSITE" id="PS00237">
    <property type="entry name" value="G_PROTEIN_RECEP_F1_1"/>
    <property type="match status" value="1"/>
</dbReference>
<keyword evidence="9 11" id="KW-0675">Receptor</keyword>
<evidence type="ECO:0000256" key="12">
    <source>
        <dbReference type="RuleBase" id="RU363047"/>
    </source>
</evidence>
<dbReference type="KEGG" id="muo:115457340"/>
<keyword evidence="5 12" id="KW-0552">Olfaction</keyword>
<dbReference type="GO" id="GO:0004984">
    <property type="term" value="F:olfactory receptor activity"/>
    <property type="evidence" value="ECO:0007669"/>
    <property type="project" value="InterPro"/>
</dbReference>
<protein>
    <recommendedName>
        <fullName evidence="12">Olfactory receptor</fullName>
    </recommendedName>
</protein>
<evidence type="ECO:0000256" key="11">
    <source>
        <dbReference type="RuleBase" id="RU000688"/>
    </source>
</evidence>
<dbReference type="FunFam" id="1.20.1070.10:FF:000001">
    <property type="entry name" value="Olfactory receptor"/>
    <property type="match status" value="1"/>
</dbReference>
<name>A0A6P7WNH6_9AMPH</name>
<evidence type="ECO:0000256" key="7">
    <source>
        <dbReference type="ARBA" id="ARBA00023040"/>
    </source>
</evidence>
<dbReference type="AlphaFoldDB" id="A0A6P7WNH6"/>
<dbReference type="GeneID" id="115457340"/>
<keyword evidence="3 12" id="KW-0716">Sensory transduction</keyword>
<dbReference type="Proteomes" id="UP000515156">
    <property type="component" value="Chromosome 14"/>
</dbReference>
<evidence type="ECO:0000256" key="3">
    <source>
        <dbReference type="ARBA" id="ARBA00022606"/>
    </source>
</evidence>